<evidence type="ECO:0000256" key="1">
    <source>
        <dbReference type="SAM" id="MobiDB-lite"/>
    </source>
</evidence>
<gene>
    <name evidence="2" type="ORF">Cvel_18554</name>
</gene>
<name>A0A0G4FSI9_9ALVE</name>
<sequence>MDRLFHFGFKILIVEPPPSDGDKQFSQNGQAGDDPTGKFSTDKNPNGGVALVETFVAMSKPNSYVLRADECDGVTYFRVAYNVQGIVYRLDFIICPAVERYARTVSYLSESAAALVVLLEDFGVQKLNKVDLWITRACSRVVGGPAPGQRPRPFGTVGESRDRNPKQCRVLGFLQTGPLHVLPSGESSEKDAGDEGASADIFGSANSLSDRRMSSEAAAAAAGRLSVDEARLVAQKNGLILLRLVGKPPASENAEEEAEREWQQGEFDGRRGDAGVGAFNFVPQHVVAQGEGYSNARQLVDTLIRLCVVEALPNPPDPLHLLMSNVTLGDKILSDQGYKLALFEDRREGKDALAPHEAPVEGPGRIPVPPFTVHSAPPAGAFLGGEEREMHAGDENSLSEVMGSGSGSAGVGGGKKGASSRAGGAAARSGRLGI</sequence>
<accession>A0A0G4FSI9</accession>
<dbReference type="VEuPathDB" id="CryptoDB:Cvel_18554"/>
<dbReference type="EMBL" id="CDMZ01000601">
    <property type="protein sequence ID" value="CEM17677.1"/>
    <property type="molecule type" value="Genomic_DNA"/>
</dbReference>
<feature type="compositionally biased region" description="Gly residues" evidence="1">
    <location>
        <begin position="404"/>
        <end position="416"/>
    </location>
</feature>
<feature type="region of interest" description="Disordered" evidence="1">
    <location>
        <begin position="389"/>
        <end position="434"/>
    </location>
</feature>
<proteinExistence type="predicted"/>
<evidence type="ECO:0000313" key="2">
    <source>
        <dbReference type="EMBL" id="CEM17677.1"/>
    </source>
</evidence>
<organism evidence="2">
    <name type="scientific">Chromera velia CCMP2878</name>
    <dbReference type="NCBI Taxonomy" id="1169474"/>
    <lineage>
        <taxon>Eukaryota</taxon>
        <taxon>Sar</taxon>
        <taxon>Alveolata</taxon>
        <taxon>Colpodellida</taxon>
        <taxon>Chromeraceae</taxon>
        <taxon>Chromera</taxon>
    </lineage>
</organism>
<reference evidence="2" key="1">
    <citation type="submission" date="2014-11" db="EMBL/GenBank/DDBJ databases">
        <authorList>
            <person name="Otto D Thomas"/>
            <person name="Naeem Raeece"/>
        </authorList>
    </citation>
    <scope>NUCLEOTIDE SEQUENCE</scope>
</reference>
<feature type="region of interest" description="Disordered" evidence="1">
    <location>
        <begin position="180"/>
        <end position="201"/>
    </location>
</feature>
<feature type="compositionally biased region" description="Low complexity" evidence="1">
    <location>
        <begin position="417"/>
        <end position="434"/>
    </location>
</feature>
<protein>
    <submittedName>
        <fullName evidence="2">Uncharacterized protein</fullName>
    </submittedName>
</protein>
<feature type="region of interest" description="Disordered" evidence="1">
    <location>
        <begin position="15"/>
        <end position="45"/>
    </location>
</feature>
<dbReference type="AlphaFoldDB" id="A0A0G4FSI9"/>